<comment type="subcellular location">
    <subcellularLocation>
        <location evidence="1">Endoplasmic reticulum membrane</location>
        <topology evidence="1">Single-pass membrane protein</topology>
    </subcellularLocation>
</comment>
<evidence type="ECO:0000256" key="9">
    <source>
        <dbReference type="ARBA" id="ARBA00023136"/>
    </source>
</evidence>
<reference evidence="11" key="1">
    <citation type="journal article" date="2021" name="Mol. Ecol. Resour.">
        <title>Phylogenomic analyses of the genus Drosophila reveals genomic signals of climate adaptation.</title>
        <authorList>
            <person name="Li F."/>
            <person name="Rane R.V."/>
            <person name="Luria V."/>
            <person name="Xiong Z."/>
            <person name="Chen J."/>
            <person name="Li Z."/>
            <person name="Catullo R.A."/>
            <person name="Griffin P.C."/>
            <person name="Schiffer M."/>
            <person name="Pearce S."/>
            <person name="Lee S.F."/>
            <person name="McElroy K."/>
            <person name="Stocker A."/>
            <person name="Shirriffs J."/>
            <person name="Cockerell F."/>
            <person name="Coppin C."/>
            <person name="Sgro C.M."/>
            <person name="Karger A."/>
            <person name="Cain J.W."/>
            <person name="Weber J.A."/>
            <person name="Santpere G."/>
            <person name="Kirschner M.W."/>
            <person name="Hoffmann A.A."/>
            <person name="Oakeshott J.G."/>
            <person name="Zhang G."/>
        </authorList>
    </citation>
    <scope>NUCLEOTIDE SEQUENCE</scope>
    <source>
        <strain evidence="11">BGI-SZ-2011g</strain>
    </source>
</reference>
<evidence type="ECO:0000256" key="1">
    <source>
        <dbReference type="ARBA" id="ARBA00004389"/>
    </source>
</evidence>
<keyword evidence="6" id="KW-0653">Protein transport</keyword>
<name>A0AAD4JT83_9MUSC</name>
<evidence type="ECO:0008006" key="13">
    <source>
        <dbReference type="Google" id="ProtNLM"/>
    </source>
</evidence>
<protein>
    <recommendedName>
        <fullName evidence="13">Protein transport protein Sec61 subunit gamma</fullName>
    </recommendedName>
</protein>
<evidence type="ECO:0000256" key="3">
    <source>
        <dbReference type="ARBA" id="ARBA00022448"/>
    </source>
</evidence>
<keyword evidence="3" id="KW-0813">Transport</keyword>
<keyword evidence="9 10" id="KW-0472">Membrane</keyword>
<dbReference type="NCBIfam" id="TIGR00327">
    <property type="entry name" value="secE_euk_arch"/>
    <property type="match status" value="1"/>
</dbReference>
<keyword evidence="7 10" id="KW-1133">Transmembrane helix</keyword>
<dbReference type="PANTHER" id="PTHR12309">
    <property type="entry name" value="SEC61 GAMMA SUBUNIT"/>
    <property type="match status" value="1"/>
</dbReference>
<feature type="transmembrane region" description="Helical" evidence="10">
    <location>
        <begin position="68"/>
        <end position="86"/>
    </location>
</feature>
<dbReference type="Gene3D" id="1.20.5.820">
    <property type="entry name" value="Preprotein translocase SecE subunit"/>
    <property type="match status" value="1"/>
</dbReference>
<feature type="non-terminal residue" evidence="11">
    <location>
        <position position="1"/>
    </location>
</feature>
<evidence type="ECO:0000256" key="8">
    <source>
        <dbReference type="ARBA" id="ARBA00023010"/>
    </source>
</evidence>
<gene>
    <name evidence="11" type="ORF">KR093_010760</name>
</gene>
<dbReference type="InterPro" id="IPR008158">
    <property type="entry name" value="Translocase_Sec61-g"/>
</dbReference>
<keyword evidence="12" id="KW-1185">Reference proteome</keyword>
<dbReference type="Proteomes" id="UP001200034">
    <property type="component" value="Unassembled WGS sequence"/>
</dbReference>
<evidence type="ECO:0000256" key="4">
    <source>
        <dbReference type="ARBA" id="ARBA00022692"/>
    </source>
</evidence>
<evidence type="ECO:0000256" key="10">
    <source>
        <dbReference type="SAM" id="Phobius"/>
    </source>
</evidence>
<dbReference type="GO" id="GO:0008320">
    <property type="term" value="F:protein transmembrane transporter activity"/>
    <property type="evidence" value="ECO:0007669"/>
    <property type="project" value="InterPro"/>
</dbReference>
<proteinExistence type="inferred from homology"/>
<dbReference type="AlphaFoldDB" id="A0AAD4JT83"/>
<comment type="similarity">
    <text evidence="2">Belongs to the SecE/SEC61-gamma family.</text>
</comment>
<evidence type="ECO:0000256" key="6">
    <source>
        <dbReference type="ARBA" id="ARBA00022927"/>
    </source>
</evidence>
<evidence type="ECO:0000313" key="12">
    <source>
        <dbReference type="Proteomes" id="UP001200034"/>
    </source>
</evidence>
<dbReference type="InterPro" id="IPR023391">
    <property type="entry name" value="Prot_translocase_SecE_dom_sf"/>
</dbReference>
<keyword evidence="5" id="KW-0256">Endoplasmic reticulum</keyword>
<organism evidence="11 12">
    <name type="scientific">Drosophila rubida</name>
    <dbReference type="NCBI Taxonomy" id="30044"/>
    <lineage>
        <taxon>Eukaryota</taxon>
        <taxon>Metazoa</taxon>
        <taxon>Ecdysozoa</taxon>
        <taxon>Arthropoda</taxon>
        <taxon>Hexapoda</taxon>
        <taxon>Insecta</taxon>
        <taxon>Pterygota</taxon>
        <taxon>Neoptera</taxon>
        <taxon>Endopterygota</taxon>
        <taxon>Diptera</taxon>
        <taxon>Brachycera</taxon>
        <taxon>Muscomorpha</taxon>
        <taxon>Ephydroidea</taxon>
        <taxon>Drosophilidae</taxon>
        <taxon>Drosophila</taxon>
    </lineage>
</organism>
<keyword evidence="4 10" id="KW-0812">Transmembrane</keyword>
<keyword evidence="8" id="KW-0811">Translocation</keyword>
<evidence type="ECO:0000256" key="2">
    <source>
        <dbReference type="ARBA" id="ARBA00008274"/>
    </source>
</evidence>
<evidence type="ECO:0000313" key="11">
    <source>
        <dbReference type="EMBL" id="KAH8355310.1"/>
    </source>
</evidence>
<accession>A0AAD4JT83</accession>
<comment type="caution">
    <text evidence="11">The sequence shown here is derived from an EMBL/GenBank/DDBJ whole genome shotgun (WGS) entry which is preliminary data.</text>
</comment>
<dbReference type="GO" id="GO:0006886">
    <property type="term" value="P:intracellular protein transport"/>
    <property type="evidence" value="ECO:0007669"/>
    <property type="project" value="InterPro"/>
</dbReference>
<evidence type="ECO:0000256" key="7">
    <source>
        <dbReference type="ARBA" id="ARBA00022989"/>
    </source>
</evidence>
<evidence type="ECO:0000256" key="5">
    <source>
        <dbReference type="ARBA" id="ARBA00022824"/>
    </source>
</evidence>
<sequence>ERNRVSVGSCYICSFSKFVLDLKAKVRALGNCSQLTLVQIALLLAFFKDSVNVINRCSKPDRREFQRTAMATTVGFLIMGFLGYIIKLLHTPITNIIMG</sequence>
<dbReference type="GO" id="GO:0005789">
    <property type="term" value="C:endoplasmic reticulum membrane"/>
    <property type="evidence" value="ECO:0007669"/>
    <property type="project" value="UniProtKB-SubCell"/>
</dbReference>
<dbReference type="EMBL" id="JAJJHW010003889">
    <property type="protein sequence ID" value="KAH8355310.1"/>
    <property type="molecule type" value="Genomic_DNA"/>
</dbReference>
<dbReference type="Pfam" id="PF00584">
    <property type="entry name" value="SecE"/>
    <property type="match status" value="1"/>
</dbReference>
<dbReference type="GO" id="GO:0006605">
    <property type="term" value="P:protein targeting"/>
    <property type="evidence" value="ECO:0007669"/>
    <property type="project" value="InterPro"/>
</dbReference>
<dbReference type="SUPFAM" id="SSF103456">
    <property type="entry name" value="Preprotein translocase SecE subunit"/>
    <property type="match status" value="1"/>
</dbReference>
<dbReference type="InterPro" id="IPR001901">
    <property type="entry name" value="Translocase_SecE/Sec61-g"/>
</dbReference>
<dbReference type="HAMAP" id="MF_00422">
    <property type="entry name" value="SecE"/>
    <property type="match status" value="1"/>
</dbReference>